<keyword evidence="1" id="KW-0472">Membrane</keyword>
<comment type="caution">
    <text evidence="2">The sequence shown here is derived from an EMBL/GenBank/DDBJ whole genome shotgun (WGS) entry which is preliminary data.</text>
</comment>
<protein>
    <submittedName>
        <fullName evidence="2">Uncharacterized protein</fullName>
    </submittedName>
</protein>
<dbReference type="EMBL" id="JGZN01000005">
    <property type="protein sequence ID" value="KFI93320.1"/>
    <property type="molecule type" value="Genomic_DNA"/>
</dbReference>
<evidence type="ECO:0000313" key="2">
    <source>
        <dbReference type="EMBL" id="KFI93320.1"/>
    </source>
</evidence>
<sequence>MMTLLGCIGMFILVSLLAILLLLGMFFSSDAGQVFTDTFNFVTTDLPAFIVLAVLTIIVGAVSILIQFGVAGWLSDRFLESNIPDMAQMLIILMALVPVPAFLFITGGLVYFWFDAFTVLLYAIPALLTIWAYIGAEYDDITTKKKRK</sequence>
<feature type="transmembrane region" description="Helical" evidence="1">
    <location>
        <begin position="86"/>
        <end position="113"/>
    </location>
</feature>
<dbReference type="RefSeq" id="WP_033889988.1">
    <property type="nucleotide sequence ID" value="NZ_JDUT01000005.1"/>
</dbReference>
<dbReference type="STRING" id="1437607.BISA_1406"/>
<proteinExistence type="predicted"/>
<dbReference type="Proteomes" id="UP000029066">
    <property type="component" value="Unassembled WGS sequence"/>
</dbReference>
<reference evidence="2 3" key="1">
    <citation type="submission" date="2014-03" db="EMBL/GenBank/DDBJ databases">
        <title>Genomics of Bifidobacteria.</title>
        <authorList>
            <person name="Ventura M."/>
            <person name="Milani C."/>
            <person name="Lugli G.A."/>
        </authorList>
    </citation>
    <scope>NUCLEOTIDE SEQUENCE [LARGE SCALE GENOMIC DNA]</scope>
    <source>
        <strain evidence="2 3">DSM 23967</strain>
    </source>
</reference>
<accession>A0A087DCS0</accession>
<keyword evidence="1" id="KW-0812">Transmembrane</keyword>
<keyword evidence="1" id="KW-1133">Transmembrane helix</keyword>
<feature type="transmembrane region" description="Helical" evidence="1">
    <location>
        <begin position="119"/>
        <end position="138"/>
    </location>
</feature>
<name>A0A087DCS0_9BIFI</name>
<evidence type="ECO:0000256" key="1">
    <source>
        <dbReference type="SAM" id="Phobius"/>
    </source>
</evidence>
<evidence type="ECO:0000313" key="3">
    <source>
        <dbReference type="Proteomes" id="UP000029066"/>
    </source>
</evidence>
<gene>
    <name evidence="2" type="ORF">BISA_1406</name>
</gene>
<feature type="transmembrane region" description="Helical" evidence="1">
    <location>
        <begin position="47"/>
        <end position="74"/>
    </location>
</feature>
<organism evidence="2 3">
    <name type="scientific">Bifidobacterium saguini DSM 23967</name>
    <dbReference type="NCBI Taxonomy" id="1437607"/>
    <lineage>
        <taxon>Bacteria</taxon>
        <taxon>Bacillati</taxon>
        <taxon>Actinomycetota</taxon>
        <taxon>Actinomycetes</taxon>
        <taxon>Bifidobacteriales</taxon>
        <taxon>Bifidobacteriaceae</taxon>
        <taxon>Bifidobacterium</taxon>
    </lineage>
</organism>
<dbReference type="AlphaFoldDB" id="A0A087DCS0"/>